<dbReference type="InterPro" id="IPR006963">
    <property type="entry name" value="Mopterin_OxRdtase_4Fe-4S_dom"/>
</dbReference>
<dbReference type="EMBL" id="CP107906">
    <property type="protein sequence ID" value="WUG93275.1"/>
    <property type="molecule type" value="Genomic_DNA"/>
</dbReference>
<dbReference type="Proteomes" id="UP001341259">
    <property type="component" value="Chromosome"/>
</dbReference>
<dbReference type="Gene3D" id="3.40.228.10">
    <property type="entry name" value="Dimethylsulfoxide Reductase, domain 2"/>
    <property type="match status" value="1"/>
</dbReference>
<sequence>MSRTALRICPLCEATCGLTLTIEGTRVTHARGDRDDVFSEGFICPKGASFGAVDSDPDRLRTPLVRRDGELREATWEEAFDAVAAGIRPVVERYGPNSVGVVLGNPNVHTMAGALYPTVLLAGLGTRSVFTASTVDQMPKHVSSGLLYGDANAIPVPDLDHTDHLLLIGANPLESNGSLCTAPDFPGKLKALKARGGTLVVIDPRRTRTAKLADRHIAVRPGTDALLLAAMAQVLYSEGLVEPTPHVQGVEELADALREFTPEAVAPACDVEAGLIRTLARELAAAPTAAVYGRIGSCTVPHGTLASWLVDVLNILTGNLDRPGGALFPQAATDKSPRPAGPGRGFALGRWHSRVSRHPEAKGELPLSALAEEIDTATEEGEPVRAIVAVAANPVLSAPDGDRLDKALDSLDFMVSVDPYLNETSRHAHVVLPPPPPSQSPHHDFAFNTLAVRNQVRYTRPAVPLEPGRMAETEILARLILAVTGMHGTDAAAVDAMVIDQTLGKAVEEPHSPVHGRDPRELADGLDGGTGPERRLDMMLRLGPYGDGFGVRPDGLTLEKLLAHPHGIDLGPLGSRLPQPLKTRSGRVELLPGPIAQDLPRLRAALAERPEGLVLVGRRHLRSNNSWMHNVPALTGGSNRCTLHIHPEDAERLGVVDGAPVRVKGAGGEVTAPAEVTDAVRRGVVSLPHGWGHDRPGTRLSHASTDPGVNVNQLLDGRLLDPLSGNAVLNGVPVECAPAAEKLKPLT</sequence>
<evidence type="ECO:0000313" key="8">
    <source>
        <dbReference type="EMBL" id="WUG93275.1"/>
    </source>
</evidence>
<dbReference type="PROSITE" id="PS51669">
    <property type="entry name" value="4FE4S_MOW_BIS_MGD"/>
    <property type="match status" value="1"/>
</dbReference>
<dbReference type="PANTHER" id="PTHR43105">
    <property type="entry name" value="RESPIRATORY NITRATE REDUCTASE"/>
    <property type="match status" value="1"/>
</dbReference>
<evidence type="ECO:0000256" key="2">
    <source>
        <dbReference type="ARBA" id="ARBA00022723"/>
    </source>
</evidence>
<evidence type="ECO:0000313" key="9">
    <source>
        <dbReference type="Proteomes" id="UP001341259"/>
    </source>
</evidence>
<keyword evidence="5" id="KW-0411">Iron-sulfur</keyword>
<dbReference type="Gene3D" id="3.40.50.740">
    <property type="match status" value="1"/>
</dbReference>
<dbReference type="Gene3D" id="2.40.40.20">
    <property type="match status" value="1"/>
</dbReference>
<dbReference type="Pfam" id="PF01568">
    <property type="entry name" value="Molydop_binding"/>
    <property type="match status" value="1"/>
</dbReference>
<feature type="region of interest" description="Disordered" evidence="6">
    <location>
        <begin position="509"/>
        <end position="530"/>
    </location>
</feature>
<reference evidence="8 9" key="1">
    <citation type="submission" date="2022-10" db="EMBL/GenBank/DDBJ databases">
        <title>The complete genomes of actinobacterial strains from the NBC collection.</title>
        <authorList>
            <person name="Joergensen T.S."/>
            <person name="Alvarez Arevalo M."/>
            <person name="Sterndorff E.B."/>
            <person name="Faurdal D."/>
            <person name="Vuksanovic O."/>
            <person name="Mourched A.-S."/>
            <person name="Charusanti P."/>
            <person name="Shaw S."/>
            <person name="Blin K."/>
            <person name="Weber T."/>
        </authorList>
    </citation>
    <scope>NUCLEOTIDE SEQUENCE [LARGE SCALE GENOMIC DNA]</scope>
    <source>
        <strain evidence="8 9">NBC_00456</strain>
    </source>
</reference>
<dbReference type="RefSeq" id="WP_328337598.1">
    <property type="nucleotide sequence ID" value="NZ_CP107906.1"/>
</dbReference>
<accession>A0ABZ1NNV6</accession>
<evidence type="ECO:0000256" key="5">
    <source>
        <dbReference type="ARBA" id="ARBA00023014"/>
    </source>
</evidence>
<dbReference type="CDD" id="cd02782">
    <property type="entry name" value="MopB_CT_1"/>
    <property type="match status" value="1"/>
</dbReference>
<evidence type="ECO:0000256" key="6">
    <source>
        <dbReference type="SAM" id="MobiDB-lite"/>
    </source>
</evidence>
<proteinExistence type="predicted"/>
<dbReference type="PANTHER" id="PTHR43105:SF9">
    <property type="entry name" value="NADPH-FE(3+) OXIDOREDUCTASE SUBUNIT ALPHA"/>
    <property type="match status" value="1"/>
</dbReference>
<dbReference type="Pfam" id="PF00384">
    <property type="entry name" value="Molybdopterin"/>
    <property type="match status" value="1"/>
</dbReference>
<feature type="domain" description="4Fe-4S Mo/W bis-MGD-type" evidence="7">
    <location>
        <begin position="2"/>
        <end position="58"/>
    </location>
</feature>
<keyword evidence="3" id="KW-0560">Oxidoreductase</keyword>
<dbReference type="SUPFAM" id="SSF50692">
    <property type="entry name" value="ADC-like"/>
    <property type="match status" value="1"/>
</dbReference>
<keyword evidence="4" id="KW-0408">Iron</keyword>
<dbReference type="Gene3D" id="2.20.25.90">
    <property type="entry name" value="ADC-like domains"/>
    <property type="match status" value="1"/>
</dbReference>
<evidence type="ECO:0000259" key="7">
    <source>
        <dbReference type="PROSITE" id="PS51669"/>
    </source>
</evidence>
<dbReference type="SUPFAM" id="SSF53706">
    <property type="entry name" value="Formate dehydrogenase/DMSO reductase, domains 1-3"/>
    <property type="match status" value="1"/>
</dbReference>
<dbReference type="SMART" id="SM00926">
    <property type="entry name" value="Molybdop_Fe4S4"/>
    <property type="match status" value="1"/>
</dbReference>
<protein>
    <submittedName>
        <fullName evidence="8">Molybdopterin oxidoreductase family protein</fullName>
    </submittedName>
</protein>
<gene>
    <name evidence="8" type="ORF">OHB29_09695</name>
</gene>
<dbReference type="InterPro" id="IPR006656">
    <property type="entry name" value="Mopterin_OxRdtase"/>
</dbReference>
<evidence type="ECO:0000256" key="1">
    <source>
        <dbReference type="ARBA" id="ARBA00022485"/>
    </source>
</evidence>
<dbReference type="InterPro" id="IPR050123">
    <property type="entry name" value="Prok_molybdopt-oxidoreductase"/>
</dbReference>
<dbReference type="Pfam" id="PF04879">
    <property type="entry name" value="Molybdop_Fe4S4"/>
    <property type="match status" value="1"/>
</dbReference>
<dbReference type="InterPro" id="IPR006657">
    <property type="entry name" value="MoPterin_dinucl-bd_dom"/>
</dbReference>
<evidence type="ECO:0000256" key="3">
    <source>
        <dbReference type="ARBA" id="ARBA00023002"/>
    </source>
</evidence>
<keyword evidence="9" id="KW-1185">Reference proteome</keyword>
<evidence type="ECO:0000256" key="4">
    <source>
        <dbReference type="ARBA" id="ARBA00023004"/>
    </source>
</evidence>
<feature type="compositionally biased region" description="Basic and acidic residues" evidence="6">
    <location>
        <begin position="509"/>
        <end position="523"/>
    </location>
</feature>
<name>A0ABZ1NNV6_STRVL</name>
<keyword evidence="1" id="KW-0004">4Fe-4S</keyword>
<organism evidence="8 9">
    <name type="scientific">Streptomyces violaceus</name>
    <name type="common">Streptomyces venezuelae</name>
    <dbReference type="NCBI Taxonomy" id="1936"/>
    <lineage>
        <taxon>Bacteria</taxon>
        <taxon>Bacillati</taxon>
        <taxon>Actinomycetota</taxon>
        <taxon>Actinomycetes</taxon>
        <taxon>Kitasatosporales</taxon>
        <taxon>Streptomycetaceae</taxon>
        <taxon>Streptomyces</taxon>
    </lineage>
</organism>
<dbReference type="InterPro" id="IPR009010">
    <property type="entry name" value="Asp_de-COase-like_dom_sf"/>
</dbReference>
<keyword evidence="2" id="KW-0479">Metal-binding</keyword>
<dbReference type="CDD" id="cd02762">
    <property type="entry name" value="MopB_1"/>
    <property type="match status" value="1"/>
</dbReference>